<evidence type="ECO:0000256" key="3">
    <source>
        <dbReference type="SAM" id="SignalP"/>
    </source>
</evidence>
<organism evidence="5 6">
    <name type="scientific">Parathielavia appendiculata</name>
    <dbReference type="NCBI Taxonomy" id="2587402"/>
    <lineage>
        <taxon>Eukaryota</taxon>
        <taxon>Fungi</taxon>
        <taxon>Dikarya</taxon>
        <taxon>Ascomycota</taxon>
        <taxon>Pezizomycotina</taxon>
        <taxon>Sordariomycetes</taxon>
        <taxon>Sordariomycetidae</taxon>
        <taxon>Sordariales</taxon>
        <taxon>Chaetomiaceae</taxon>
        <taxon>Parathielavia</taxon>
    </lineage>
</organism>
<dbReference type="InterPro" id="IPR016169">
    <property type="entry name" value="FAD-bd_PCMH_sub2"/>
</dbReference>
<dbReference type="InterPro" id="IPR006094">
    <property type="entry name" value="Oxid_FAD_bind_N"/>
</dbReference>
<dbReference type="GO" id="GO:0071949">
    <property type="term" value="F:FAD binding"/>
    <property type="evidence" value="ECO:0007669"/>
    <property type="project" value="InterPro"/>
</dbReference>
<dbReference type="Pfam" id="PF08031">
    <property type="entry name" value="BBE"/>
    <property type="match status" value="1"/>
</dbReference>
<evidence type="ECO:0000313" key="5">
    <source>
        <dbReference type="EMBL" id="KAK4121575.1"/>
    </source>
</evidence>
<dbReference type="InterPro" id="IPR016166">
    <property type="entry name" value="FAD-bd_PCMH"/>
</dbReference>
<dbReference type="Gene3D" id="3.30.465.10">
    <property type="match status" value="1"/>
</dbReference>
<dbReference type="InterPro" id="IPR050432">
    <property type="entry name" value="FAD-linked_Oxidoreductases_BP"/>
</dbReference>
<dbReference type="RefSeq" id="XP_062645346.1">
    <property type="nucleotide sequence ID" value="XM_062790668.1"/>
</dbReference>
<evidence type="ECO:0000256" key="2">
    <source>
        <dbReference type="ARBA" id="ARBA00023002"/>
    </source>
</evidence>
<dbReference type="PANTHER" id="PTHR13878:SF91">
    <property type="entry name" value="FAD BINDING DOMAIN PROTEIN (AFU_ORTHOLOGUE AFUA_6G12070)-RELATED"/>
    <property type="match status" value="1"/>
</dbReference>
<gene>
    <name evidence="5" type="ORF">N657DRAFT_622928</name>
</gene>
<name>A0AAN6TVL4_9PEZI</name>
<reference evidence="5" key="1">
    <citation type="journal article" date="2023" name="Mol. Phylogenet. Evol.">
        <title>Genome-scale phylogeny and comparative genomics of the fungal order Sordariales.</title>
        <authorList>
            <person name="Hensen N."/>
            <person name="Bonometti L."/>
            <person name="Westerberg I."/>
            <person name="Brannstrom I.O."/>
            <person name="Guillou S."/>
            <person name="Cros-Aarteil S."/>
            <person name="Calhoun S."/>
            <person name="Haridas S."/>
            <person name="Kuo A."/>
            <person name="Mondo S."/>
            <person name="Pangilinan J."/>
            <person name="Riley R."/>
            <person name="LaButti K."/>
            <person name="Andreopoulos B."/>
            <person name="Lipzen A."/>
            <person name="Chen C."/>
            <person name="Yan M."/>
            <person name="Daum C."/>
            <person name="Ng V."/>
            <person name="Clum A."/>
            <person name="Steindorff A."/>
            <person name="Ohm R.A."/>
            <person name="Martin F."/>
            <person name="Silar P."/>
            <person name="Natvig D.O."/>
            <person name="Lalanne C."/>
            <person name="Gautier V."/>
            <person name="Ament-Velasquez S.L."/>
            <person name="Kruys A."/>
            <person name="Hutchinson M.I."/>
            <person name="Powell A.J."/>
            <person name="Barry K."/>
            <person name="Miller A.N."/>
            <person name="Grigoriev I.V."/>
            <person name="Debuchy R."/>
            <person name="Gladieux P."/>
            <person name="Hiltunen Thoren M."/>
            <person name="Johannesson H."/>
        </authorList>
    </citation>
    <scope>NUCLEOTIDE SEQUENCE</scope>
    <source>
        <strain evidence="5">CBS 731.68</strain>
    </source>
</reference>
<sequence>MRWLTFLLCLVPAAFCSNFPWEEVQVTEKETSNYPDIAFGKAKGAKYTGPRCKVAPGDAGWPSTEDWDRFNRTLGGVLLKPVPPGASCYPGPHQDAEKCNYLLTWARTSRFYSDDPLTVLTEWPQGSTCSVSRFPVIGNCTQGGYPVYVVNATTVRHIQLAVNFARNRHLRLLVKNAGHDFNGRSTGFGALSIWTHHLKDFEYLPRHTVGPYTGRVVRVSAGIETWELKNYMNKYGFTTGVPGGETVGAYGGWIAGGGHHALSSVYGHGADSILSFQVVTADGRYRSVTPDKNADLFFAMLGGGGGTYGVLTSAIVRVYPPTPVTTFKLEFHVRPPSNTTNTLPTIHDIETFWAGVWLYQSFAREICDVGGTHYSYVRKQSNTSYTFDVRFELPHLSPAQISTLLSPLYTRLATDLGIPVNLTIPPATVPNNSSAQPPRTGTGAGPGNTYFASRLFPRANWDNATIYNATFAAIRATVEDGGFTFHGVNFWTPLSVAGYPGTHNSIAQHWREAIMHADVFDDGFRALGGGTMAQMTADEFYERHKMLENVMDGIRGVTPRGGAYVNEADVLEPEWQRTFFGERYVKLVRVKRERDPWGLFWAVTTPGSERWRVVEERGLPTQNGRLCLTGVE</sequence>
<feature type="chain" id="PRO_5042865941" evidence="3">
    <location>
        <begin position="17"/>
        <end position="632"/>
    </location>
</feature>
<feature type="signal peptide" evidence="3">
    <location>
        <begin position="1"/>
        <end position="16"/>
    </location>
</feature>
<dbReference type="PANTHER" id="PTHR13878">
    <property type="entry name" value="GULONOLACTONE OXIDASE"/>
    <property type="match status" value="1"/>
</dbReference>
<comment type="similarity">
    <text evidence="1">Belongs to the oxygen-dependent FAD-linked oxidoreductase family.</text>
</comment>
<dbReference type="InterPro" id="IPR036318">
    <property type="entry name" value="FAD-bd_PCMH-like_sf"/>
</dbReference>
<proteinExistence type="inferred from homology"/>
<reference evidence="5" key="2">
    <citation type="submission" date="2023-05" db="EMBL/GenBank/DDBJ databases">
        <authorList>
            <consortium name="Lawrence Berkeley National Laboratory"/>
            <person name="Steindorff A."/>
            <person name="Hensen N."/>
            <person name="Bonometti L."/>
            <person name="Westerberg I."/>
            <person name="Brannstrom I.O."/>
            <person name="Guillou S."/>
            <person name="Cros-Aarteil S."/>
            <person name="Calhoun S."/>
            <person name="Haridas S."/>
            <person name="Kuo A."/>
            <person name="Mondo S."/>
            <person name="Pangilinan J."/>
            <person name="Riley R."/>
            <person name="Labutti K."/>
            <person name="Andreopoulos B."/>
            <person name="Lipzen A."/>
            <person name="Chen C."/>
            <person name="Yanf M."/>
            <person name="Daum C."/>
            <person name="Ng V."/>
            <person name="Clum A."/>
            <person name="Ohm R."/>
            <person name="Martin F."/>
            <person name="Silar P."/>
            <person name="Natvig D."/>
            <person name="Lalanne C."/>
            <person name="Gautier V."/>
            <person name="Ament-Velasquez S.L."/>
            <person name="Kruys A."/>
            <person name="Hutchinson M.I."/>
            <person name="Powell A.J."/>
            <person name="Barry K."/>
            <person name="Miller A.N."/>
            <person name="Grigoriev I.V."/>
            <person name="Debuchy R."/>
            <person name="Gladieux P."/>
            <person name="Thoren M.H."/>
            <person name="Johannesson H."/>
        </authorList>
    </citation>
    <scope>NUCLEOTIDE SEQUENCE</scope>
    <source>
        <strain evidence="5">CBS 731.68</strain>
    </source>
</reference>
<dbReference type="GeneID" id="87827438"/>
<keyword evidence="6" id="KW-1185">Reference proteome</keyword>
<dbReference type="AlphaFoldDB" id="A0AAN6TVL4"/>
<protein>
    <submittedName>
        <fullName evidence="5">FAD-binding domain-containing protein</fullName>
    </submittedName>
</protein>
<dbReference type="EMBL" id="MU853233">
    <property type="protein sequence ID" value="KAK4121575.1"/>
    <property type="molecule type" value="Genomic_DNA"/>
</dbReference>
<dbReference type="Proteomes" id="UP001302602">
    <property type="component" value="Unassembled WGS sequence"/>
</dbReference>
<dbReference type="PROSITE" id="PS51387">
    <property type="entry name" value="FAD_PCMH"/>
    <property type="match status" value="1"/>
</dbReference>
<accession>A0AAN6TVL4</accession>
<feature type="domain" description="FAD-binding PCMH-type" evidence="4">
    <location>
        <begin position="142"/>
        <end position="321"/>
    </location>
</feature>
<dbReference type="SUPFAM" id="SSF56176">
    <property type="entry name" value="FAD-binding/transporter-associated domain-like"/>
    <property type="match status" value="1"/>
</dbReference>
<keyword evidence="2" id="KW-0560">Oxidoreductase</keyword>
<keyword evidence="3" id="KW-0732">Signal</keyword>
<comment type="caution">
    <text evidence="5">The sequence shown here is derived from an EMBL/GenBank/DDBJ whole genome shotgun (WGS) entry which is preliminary data.</text>
</comment>
<evidence type="ECO:0000256" key="1">
    <source>
        <dbReference type="ARBA" id="ARBA00005466"/>
    </source>
</evidence>
<evidence type="ECO:0000259" key="4">
    <source>
        <dbReference type="PROSITE" id="PS51387"/>
    </source>
</evidence>
<dbReference type="GO" id="GO:0016491">
    <property type="term" value="F:oxidoreductase activity"/>
    <property type="evidence" value="ECO:0007669"/>
    <property type="project" value="UniProtKB-KW"/>
</dbReference>
<evidence type="ECO:0000313" key="6">
    <source>
        <dbReference type="Proteomes" id="UP001302602"/>
    </source>
</evidence>
<dbReference type="Pfam" id="PF01565">
    <property type="entry name" value="FAD_binding_4"/>
    <property type="match status" value="1"/>
</dbReference>
<dbReference type="InterPro" id="IPR012951">
    <property type="entry name" value="BBE"/>
</dbReference>